<proteinExistence type="predicted"/>
<evidence type="ECO:0000256" key="1">
    <source>
        <dbReference type="SAM" id="SignalP"/>
    </source>
</evidence>
<evidence type="ECO:0000313" key="3">
    <source>
        <dbReference type="Proteomes" id="UP000647416"/>
    </source>
</evidence>
<dbReference type="AlphaFoldDB" id="A0A926F7H2"/>
<comment type="caution">
    <text evidence="2">The sequence shown here is derived from an EMBL/GenBank/DDBJ whole genome shotgun (WGS) entry which is preliminary data.</text>
</comment>
<dbReference type="RefSeq" id="WP_262431102.1">
    <property type="nucleotide sequence ID" value="NZ_JACRTE010000001.1"/>
</dbReference>
<feature type="chain" id="PRO_5037135741" evidence="1">
    <location>
        <begin position="24"/>
        <end position="706"/>
    </location>
</feature>
<name>A0A926F7H2_9FIRM</name>
<feature type="signal peptide" evidence="1">
    <location>
        <begin position="1"/>
        <end position="23"/>
    </location>
</feature>
<sequence>MKKFIALFLAFVMVFAVSVNVFAVTGAETSTPMATIRIDGYEKSGNVNPGWYYYNPSDGAITFVAEGESAEGKGNLIKPEKVNADYAFTATTNGTVYHYQVLDAITVNGEKQYYIYCNDLYGKNPTASATNEFDPDVDGNIAKWLNTSFLNGGQGDGFVALDTNIKPYIAEHDWLVEANAKAPSGYPKTDYTAKCKIALLSITEYAKYSKKIGWGAYENGSLVSSGTHTMLRSPVGNSTNLRTLYQQTGCTANVAANYKTARIRPAFYVSENYFKNVKLDLSSVGSEVKKIISELNPSIYSPDEMLALKGIFTISADGSEGTLSSSDWTNTANATIDENGVYNITNGKWIGRNLPEKVQGGVITVEADVNESIGTGFHIGLLYDGDVSPAYKYPFYIMGSSDVGQGGYYKEASHGKGASYKRLENKNYDLWCNHFNKPFRVKVTVNLDTGNSYVSISGKAVAGGNDLVKYSDGTTILPYINREKVFSKVAFYNASAQATKVDNIKITYDANGNAYDTVKALDDNTLIVTFKDYVDTANVTASDVLISNNTAVSAVPNGNKLTVKFEKKLSADGGYIIVNNLKRADAKSASYCVIGNGTAFKYELAEYAAGVTINNPAFTSGSTVTATASFTAGNTSGKALELILAAYKGNRIIGISDIVRFNVTGGSADEQTETATLTLGDDADTIKAFLWDDNMLPAAFDAVSAQ</sequence>
<dbReference type="Proteomes" id="UP000647416">
    <property type="component" value="Unassembled WGS sequence"/>
</dbReference>
<reference evidence="2" key="1">
    <citation type="submission" date="2020-08" db="EMBL/GenBank/DDBJ databases">
        <title>Genome public.</title>
        <authorList>
            <person name="Liu C."/>
            <person name="Sun Q."/>
        </authorList>
    </citation>
    <scope>NUCLEOTIDE SEQUENCE</scope>
    <source>
        <strain evidence="2">NSJ-50</strain>
    </source>
</reference>
<organism evidence="2 3">
    <name type="scientific">Qingrenia yutianensis</name>
    <dbReference type="NCBI Taxonomy" id="2763676"/>
    <lineage>
        <taxon>Bacteria</taxon>
        <taxon>Bacillati</taxon>
        <taxon>Bacillota</taxon>
        <taxon>Clostridia</taxon>
        <taxon>Eubacteriales</taxon>
        <taxon>Oscillospiraceae</taxon>
        <taxon>Qingrenia</taxon>
    </lineage>
</organism>
<protein>
    <submittedName>
        <fullName evidence="2">Uncharacterized protein</fullName>
    </submittedName>
</protein>
<gene>
    <name evidence="2" type="ORF">H8706_00760</name>
</gene>
<evidence type="ECO:0000313" key="2">
    <source>
        <dbReference type="EMBL" id="MBC8595400.1"/>
    </source>
</evidence>
<keyword evidence="3" id="KW-1185">Reference proteome</keyword>
<keyword evidence="1" id="KW-0732">Signal</keyword>
<dbReference type="EMBL" id="JACRTE010000001">
    <property type="protein sequence ID" value="MBC8595400.1"/>
    <property type="molecule type" value="Genomic_DNA"/>
</dbReference>
<accession>A0A926F7H2</accession>